<accession>A0ABX0IUK5</accession>
<dbReference type="Proteomes" id="UP000817854">
    <property type="component" value="Unassembled WGS sequence"/>
</dbReference>
<keyword evidence="2" id="KW-1185">Reference proteome</keyword>
<reference evidence="1" key="1">
    <citation type="submission" date="2019-05" db="EMBL/GenBank/DDBJ databases">
        <authorList>
            <person name="Lianzixin W."/>
        </authorList>
    </citation>
    <scope>NUCLEOTIDE SEQUENCE</scope>
    <source>
        <strain evidence="1">EC11</strain>
    </source>
</reference>
<evidence type="ECO:0000313" key="2">
    <source>
        <dbReference type="Proteomes" id="UP000817854"/>
    </source>
</evidence>
<dbReference type="RefSeq" id="WP_140964074.1">
    <property type="nucleotide sequence ID" value="NZ_VEVQ02000015.1"/>
</dbReference>
<name>A0ABX0IUK5_9FLAO</name>
<sequence>MTLKEKIYNHYQLLLEEKIKTFQKMIADLAQDAQNDAKGSAGDKHETALSMMHLEQEKLNQKVKEALDQKSVLDSIEISKVSKKVCLGSLVFTNSFTFFISQALPKITIQGKDIIALSPKSPLGIQMMSKKPLDEFAFNTINYKIIALE</sequence>
<protein>
    <recommendedName>
        <fullName evidence="3">Transcription elongation factor GreA/GreB C-terminal domain-containing protein</fullName>
    </recommendedName>
</protein>
<evidence type="ECO:0008006" key="3">
    <source>
        <dbReference type="Google" id="ProtNLM"/>
    </source>
</evidence>
<dbReference type="EMBL" id="VEVQ02000015">
    <property type="protein sequence ID" value="NHN27562.1"/>
    <property type="molecule type" value="Genomic_DNA"/>
</dbReference>
<comment type="caution">
    <text evidence="1">The sequence shown here is derived from an EMBL/GenBank/DDBJ whole genome shotgun (WGS) entry which is preliminary data.</text>
</comment>
<evidence type="ECO:0000313" key="1">
    <source>
        <dbReference type="EMBL" id="NHN27562.1"/>
    </source>
</evidence>
<reference evidence="1" key="2">
    <citation type="submission" date="2020-02" db="EMBL/GenBank/DDBJ databases">
        <title>Flavobacterium profundi sp. nov., isolated from a deep-sea seamount.</title>
        <authorList>
            <person name="Zhang D.-C."/>
        </authorList>
    </citation>
    <scope>NUCLEOTIDE SEQUENCE</scope>
    <source>
        <strain evidence="1">EC11</strain>
    </source>
</reference>
<proteinExistence type="predicted"/>
<gene>
    <name evidence="1" type="ORF">FIA58_017925</name>
</gene>
<organism evidence="1 2">
    <name type="scientific">Flavobacterium jejuense</name>
    <dbReference type="NCBI Taxonomy" id="1544455"/>
    <lineage>
        <taxon>Bacteria</taxon>
        <taxon>Pseudomonadati</taxon>
        <taxon>Bacteroidota</taxon>
        <taxon>Flavobacteriia</taxon>
        <taxon>Flavobacteriales</taxon>
        <taxon>Flavobacteriaceae</taxon>
        <taxon>Flavobacterium</taxon>
    </lineage>
</organism>